<feature type="compositionally biased region" description="Basic and acidic residues" evidence="1">
    <location>
        <begin position="1"/>
        <end position="15"/>
    </location>
</feature>
<proteinExistence type="predicted"/>
<sequence>MKKDSKPEKKLHPLSERQLQTFSSPAIASVGRGSNQACQDISNAERLMPTCCG</sequence>
<reference evidence="2 3" key="1">
    <citation type="journal article" date="2013" name="Mar. Genomics">
        <title>Expression of sulfatases in Rhodopirellula baltica and the diversity of sulfatases in the genus Rhodopirellula.</title>
        <authorList>
            <person name="Wegner C.E."/>
            <person name="Richter-Heitmann T."/>
            <person name="Klindworth A."/>
            <person name="Klockow C."/>
            <person name="Richter M."/>
            <person name="Achstetter T."/>
            <person name="Glockner F.O."/>
            <person name="Harder J."/>
        </authorList>
    </citation>
    <scope>NUCLEOTIDE SEQUENCE [LARGE SCALE GENOMIC DNA]</scope>
    <source>
        <strain evidence="2 3">SWK14</strain>
    </source>
</reference>
<feature type="compositionally biased region" description="Polar residues" evidence="1">
    <location>
        <begin position="17"/>
        <end position="34"/>
    </location>
</feature>
<evidence type="ECO:0000313" key="3">
    <source>
        <dbReference type="Proteomes" id="UP000010959"/>
    </source>
</evidence>
<gene>
    <name evidence="2" type="ORF">RBSWK_02981</name>
</gene>
<evidence type="ECO:0000256" key="1">
    <source>
        <dbReference type="SAM" id="MobiDB-lite"/>
    </source>
</evidence>
<accession>L7CH12</accession>
<evidence type="ECO:0000313" key="2">
    <source>
        <dbReference type="EMBL" id="ELP33135.1"/>
    </source>
</evidence>
<dbReference type="AlphaFoldDB" id="L7CH12"/>
<dbReference type="PATRIC" id="fig|993516.3.peg.3176"/>
<organism evidence="2 3">
    <name type="scientific">Rhodopirellula baltica SWK14</name>
    <dbReference type="NCBI Taxonomy" id="993516"/>
    <lineage>
        <taxon>Bacteria</taxon>
        <taxon>Pseudomonadati</taxon>
        <taxon>Planctomycetota</taxon>
        <taxon>Planctomycetia</taxon>
        <taxon>Pirellulales</taxon>
        <taxon>Pirellulaceae</taxon>
        <taxon>Rhodopirellula</taxon>
    </lineage>
</organism>
<feature type="region of interest" description="Disordered" evidence="1">
    <location>
        <begin position="1"/>
        <end position="34"/>
    </location>
</feature>
<dbReference type="EMBL" id="AMWG01000075">
    <property type="protein sequence ID" value="ELP33135.1"/>
    <property type="molecule type" value="Genomic_DNA"/>
</dbReference>
<name>L7CH12_RHOBT</name>
<protein>
    <submittedName>
        <fullName evidence="2">Uncharacterized protein</fullName>
    </submittedName>
</protein>
<comment type="caution">
    <text evidence="2">The sequence shown here is derived from an EMBL/GenBank/DDBJ whole genome shotgun (WGS) entry which is preliminary data.</text>
</comment>
<dbReference type="Proteomes" id="UP000010959">
    <property type="component" value="Unassembled WGS sequence"/>
</dbReference>